<dbReference type="EMBL" id="OE001572">
    <property type="protein sequence ID" value="CAD7457120.1"/>
    <property type="molecule type" value="Genomic_DNA"/>
</dbReference>
<dbReference type="PANTHER" id="PTHR20916:SF26">
    <property type="entry name" value="CYSTEINE-RICH PROTEIN 2-BINDING PROTEIN"/>
    <property type="match status" value="1"/>
</dbReference>
<dbReference type="FunFam" id="3.40.630.30:FF:000013">
    <property type="entry name" value="cysteine-rich protein 2-binding protein-like"/>
    <property type="match status" value="1"/>
</dbReference>
<dbReference type="PROSITE" id="PS51186">
    <property type="entry name" value="GNAT"/>
    <property type="match status" value="1"/>
</dbReference>
<reference evidence="3" key="1">
    <citation type="submission" date="2020-11" db="EMBL/GenBank/DDBJ databases">
        <authorList>
            <person name="Tran Van P."/>
        </authorList>
    </citation>
    <scope>NUCLEOTIDE SEQUENCE</scope>
</reference>
<feature type="domain" description="N-acetyltransferase" evidence="2">
    <location>
        <begin position="508"/>
        <end position="652"/>
    </location>
</feature>
<evidence type="ECO:0000259" key="2">
    <source>
        <dbReference type="PROSITE" id="PS51186"/>
    </source>
</evidence>
<protein>
    <recommendedName>
        <fullName evidence="2">N-acetyltransferase domain-containing protein</fullName>
    </recommendedName>
</protein>
<name>A0A7R9NUV6_9NEOP</name>
<gene>
    <name evidence="3" type="ORF">TTEB3V08_LOCUS5129</name>
</gene>
<evidence type="ECO:0000313" key="3">
    <source>
        <dbReference type="EMBL" id="CAD7457120.1"/>
    </source>
</evidence>
<dbReference type="InterPro" id="IPR000182">
    <property type="entry name" value="GNAT_dom"/>
</dbReference>
<proteinExistence type="predicted"/>
<dbReference type="GO" id="GO:0004402">
    <property type="term" value="F:histone acetyltransferase activity"/>
    <property type="evidence" value="ECO:0007669"/>
    <property type="project" value="TreeGrafter"/>
</dbReference>
<organism evidence="3">
    <name type="scientific">Timema tahoe</name>
    <dbReference type="NCBI Taxonomy" id="61484"/>
    <lineage>
        <taxon>Eukaryota</taxon>
        <taxon>Metazoa</taxon>
        <taxon>Ecdysozoa</taxon>
        <taxon>Arthropoda</taxon>
        <taxon>Hexapoda</taxon>
        <taxon>Insecta</taxon>
        <taxon>Pterygota</taxon>
        <taxon>Neoptera</taxon>
        <taxon>Polyneoptera</taxon>
        <taxon>Phasmatodea</taxon>
        <taxon>Timematodea</taxon>
        <taxon>Timematoidea</taxon>
        <taxon>Timematidae</taxon>
        <taxon>Timema</taxon>
    </lineage>
</organism>
<sequence>MPILLQKKEELGWDSIGDIVPLQPYILPVWHRGASRAGLVEADQGGPPPNHHTPVSAAFLSGLRAAGPQFYSTHGQRAFTFFGEVRSKHLYYTKAQLNKKRSAGSHSRSTSRCSSPTSSAAPALNNTSSGELNLKDSWGLKLVQSGSSDTNTRTLAEPSDTLLEHLFFEEEGDDEISDMDVDVEGGDALGLKSDQNLPDLEKYLQEGYQPHLDVSVAGEVEIACSESVSMDGSSEAGEEHVPVKQAPLPSLFTRREKKPWPWITDKTKPAETSQERCVPMSEYEELQLLGQLRKVSSMTDVPSHVRRLYRKLCVRKLKREHNMPVFDLDAQFTNQRDQPEREPQEARVLDRFQESGGHGNEVYEEQVSCHKEKQDYVTWERVGEQGIHDIVEEARLRMEKERISKRMMEMKYVGKRPQGRQRKRWEEQQACMLTNRYSGPLNKCSFLVRLMGHSEPTCFHSPYTRRLLKPYIRRDEETTPPWLQLMQEVQTKVHKDVPNWHLPPRAPIDYSYVRPEHVPHINILAREFFYPGIDLTECLEYPDFSCVVLYKKLVVGFALMVPDVGYNEAYISFLLTRPQWRRAGIATFMLYHLIQTCMGRDVTLHVSATNPAIILYQKFGFKVEEFVQDFYDKYFPASSKECRHALFLRLNR</sequence>
<dbReference type="Pfam" id="PF00583">
    <property type="entry name" value="Acetyltransf_1"/>
    <property type="match status" value="1"/>
</dbReference>
<accession>A0A7R9NUV6</accession>
<dbReference type="PANTHER" id="PTHR20916">
    <property type="entry name" value="CYSTEINE AND GLYCINE-RICH PROTEIN 2 BINDING PROTEIN"/>
    <property type="match status" value="1"/>
</dbReference>
<evidence type="ECO:0000256" key="1">
    <source>
        <dbReference type="SAM" id="MobiDB-lite"/>
    </source>
</evidence>
<dbReference type="Gene3D" id="3.40.630.30">
    <property type="match status" value="1"/>
</dbReference>
<dbReference type="SUPFAM" id="SSF55729">
    <property type="entry name" value="Acyl-CoA N-acyltransferases (Nat)"/>
    <property type="match status" value="1"/>
</dbReference>
<dbReference type="AlphaFoldDB" id="A0A7R9NUV6"/>
<dbReference type="InterPro" id="IPR016181">
    <property type="entry name" value="Acyl_CoA_acyltransferase"/>
</dbReference>
<dbReference type="CDD" id="cd04301">
    <property type="entry name" value="NAT_SF"/>
    <property type="match status" value="1"/>
</dbReference>
<feature type="compositionally biased region" description="Low complexity" evidence="1">
    <location>
        <begin position="104"/>
        <end position="123"/>
    </location>
</feature>
<feature type="region of interest" description="Disordered" evidence="1">
    <location>
        <begin position="101"/>
        <end position="128"/>
    </location>
</feature>